<dbReference type="RefSeq" id="WP_010766986.1">
    <property type="nucleotide sequence ID" value="NZ_ASWE01000004.1"/>
</dbReference>
<protein>
    <submittedName>
        <fullName evidence="1">HAD hydrolase, family IA</fullName>
    </submittedName>
</protein>
<dbReference type="HOGENOM" id="CLU_045011_13_3_9"/>
<proteinExistence type="predicted"/>
<dbReference type="PANTHER" id="PTHR18901">
    <property type="entry name" value="2-DEOXYGLUCOSE-6-PHOSPHATE PHOSPHATASE 2"/>
    <property type="match status" value="1"/>
</dbReference>
<dbReference type="SUPFAM" id="SSF56784">
    <property type="entry name" value="HAD-like"/>
    <property type="match status" value="1"/>
</dbReference>
<dbReference type="SFLD" id="SFLDG01135">
    <property type="entry name" value="C1.5.6:_HAD__Beta-PGM__Phospha"/>
    <property type="match status" value="1"/>
</dbReference>
<dbReference type="InterPro" id="IPR041492">
    <property type="entry name" value="HAD_2"/>
</dbReference>
<dbReference type="OrthoDB" id="9797743at2"/>
<dbReference type="InterPro" id="IPR023214">
    <property type="entry name" value="HAD_sf"/>
</dbReference>
<dbReference type="AlphaFoldDB" id="R3X3Z1"/>
<dbReference type="NCBIfam" id="TIGR01549">
    <property type="entry name" value="HAD-SF-IA-v1"/>
    <property type="match status" value="1"/>
</dbReference>
<keyword evidence="1" id="KW-0378">Hydrolase</keyword>
<dbReference type="InterPro" id="IPR023198">
    <property type="entry name" value="PGP-like_dom2"/>
</dbReference>
<gene>
    <name evidence="1" type="ORF">UC3_00311</name>
</gene>
<dbReference type="Gene3D" id="1.10.150.240">
    <property type="entry name" value="Putative phosphatase, domain 2"/>
    <property type="match status" value="1"/>
</dbReference>
<dbReference type="SFLD" id="SFLDS00003">
    <property type="entry name" value="Haloacid_Dehalogenase"/>
    <property type="match status" value="1"/>
</dbReference>
<evidence type="ECO:0000313" key="2">
    <source>
        <dbReference type="Proteomes" id="UP000013785"/>
    </source>
</evidence>
<accession>R3X3Z1</accession>
<dbReference type="EMBL" id="AJAT01000007">
    <property type="protein sequence ID" value="EOL48760.1"/>
    <property type="molecule type" value="Genomic_DNA"/>
</dbReference>
<dbReference type="InterPro" id="IPR006439">
    <property type="entry name" value="HAD-SF_hydro_IA"/>
</dbReference>
<dbReference type="STRING" id="154621.RV11_GL003255"/>
<dbReference type="Pfam" id="PF13419">
    <property type="entry name" value="HAD_2"/>
    <property type="match status" value="1"/>
</dbReference>
<dbReference type="InterPro" id="IPR036412">
    <property type="entry name" value="HAD-like_sf"/>
</dbReference>
<dbReference type="eggNOG" id="COG0637">
    <property type="taxonomic scope" value="Bacteria"/>
</dbReference>
<dbReference type="PRINTS" id="PR00413">
    <property type="entry name" value="HADHALOGNASE"/>
</dbReference>
<dbReference type="PATRIC" id="fig|1158610.3.peg.285"/>
<comment type="caution">
    <text evidence="1">The sequence shown here is derived from an EMBL/GenBank/DDBJ whole genome shotgun (WGS) entry which is preliminary data.</text>
</comment>
<evidence type="ECO:0000313" key="1">
    <source>
        <dbReference type="EMBL" id="EOL48760.1"/>
    </source>
</evidence>
<dbReference type="NCBIfam" id="TIGR01509">
    <property type="entry name" value="HAD-SF-IA-v3"/>
    <property type="match status" value="1"/>
</dbReference>
<name>R3X3Z1_9ENTE</name>
<organism evidence="1 2">
    <name type="scientific">Enterococcus phoeniculicola ATCC BAA-412</name>
    <dbReference type="NCBI Taxonomy" id="1158610"/>
    <lineage>
        <taxon>Bacteria</taxon>
        <taxon>Bacillati</taxon>
        <taxon>Bacillota</taxon>
        <taxon>Bacilli</taxon>
        <taxon>Lactobacillales</taxon>
        <taxon>Enterococcaceae</taxon>
        <taxon>Enterococcus</taxon>
    </lineage>
</organism>
<dbReference type="GO" id="GO:0016787">
    <property type="term" value="F:hydrolase activity"/>
    <property type="evidence" value="ECO:0007669"/>
    <property type="project" value="UniProtKB-KW"/>
</dbReference>
<dbReference type="Proteomes" id="UP000013785">
    <property type="component" value="Unassembled WGS sequence"/>
</dbReference>
<dbReference type="SFLD" id="SFLDG01129">
    <property type="entry name" value="C1.5:_HAD__Beta-PGM__Phosphata"/>
    <property type="match status" value="1"/>
</dbReference>
<keyword evidence="2" id="KW-1185">Reference proteome</keyword>
<dbReference type="PANTHER" id="PTHR18901:SF38">
    <property type="entry name" value="PSEUDOURIDINE-5'-PHOSPHATASE"/>
    <property type="match status" value="1"/>
</dbReference>
<sequence length="220" mass="24834">MTRVSGIIFDMDGLIFDTEMIYYQASQEIADAMGMPYSKESYIQFIGISDEELKESYHEFFSAFGKEKVQTFIDNSYEEALRLFSEGKAKLKPGVKELVDYLEEQKIPRVVASSNNRPTIEMLLNQVGLKEKFTTIVSAEDVTRAKPDPEIFQIACEKLETKKEETLILEDSKNGVLAAAAAEIPVIMVPDLVPPTPELEEKSIQVVDSLFDVISYLKNK</sequence>
<reference evidence="1 2" key="1">
    <citation type="submission" date="2013-02" db="EMBL/GenBank/DDBJ databases">
        <title>The Genome Sequence of Enterococcus phoeniculicola BAA-412.</title>
        <authorList>
            <consortium name="The Broad Institute Genome Sequencing Platform"/>
            <consortium name="The Broad Institute Genome Sequencing Center for Infectious Disease"/>
            <person name="Earl A.M."/>
            <person name="Gilmore M.S."/>
            <person name="Lebreton F."/>
            <person name="Walker B."/>
            <person name="Young S.K."/>
            <person name="Zeng Q."/>
            <person name="Gargeya S."/>
            <person name="Fitzgerald M."/>
            <person name="Haas B."/>
            <person name="Abouelleil A."/>
            <person name="Alvarado L."/>
            <person name="Arachchi H.M."/>
            <person name="Berlin A.M."/>
            <person name="Chapman S.B."/>
            <person name="Dewar J."/>
            <person name="Goldberg J."/>
            <person name="Griggs A."/>
            <person name="Gujja S."/>
            <person name="Hansen M."/>
            <person name="Howarth C."/>
            <person name="Imamovic A."/>
            <person name="Larimer J."/>
            <person name="McCowan C."/>
            <person name="Murphy C."/>
            <person name="Neiman D."/>
            <person name="Pearson M."/>
            <person name="Priest M."/>
            <person name="Roberts A."/>
            <person name="Saif S."/>
            <person name="Shea T."/>
            <person name="Sisk P."/>
            <person name="Sykes S."/>
            <person name="Wortman J."/>
            <person name="Nusbaum C."/>
            <person name="Birren B."/>
        </authorList>
    </citation>
    <scope>NUCLEOTIDE SEQUENCE [LARGE SCALE GENOMIC DNA]</scope>
    <source>
        <strain evidence="1 2">ATCC BAA-412</strain>
    </source>
</reference>
<dbReference type="Gene3D" id="3.40.50.1000">
    <property type="entry name" value="HAD superfamily/HAD-like"/>
    <property type="match status" value="1"/>
</dbReference>